<dbReference type="EMBL" id="MWQY01000001">
    <property type="protein sequence ID" value="ORC38327.1"/>
    <property type="molecule type" value="Genomic_DNA"/>
</dbReference>
<gene>
    <name evidence="1" type="ORF">B4O97_00795</name>
</gene>
<dbReference type="InterPro" id="IPR003374">
    <property type="entry name" value="ApbE-like_sf"/>
</dbReference>
<protein>
    <submittedName>
        <fullName evidence="1">Uncharacterized protein</fullName>
    </submittedName>
</protein>
<comment type="caution">
    <text evidence="1">The sequence shown here is derived from an EMBL/GenBank/DDBJ whole genome shotgun (WGS) entry which is preliminary data.</text>
</comment>
<proteinExistence type="predicted"/>
<evidence type="ECO:0000313" key="1">
    <source>
        <dbReference type="EMBL" id="ORC38327.1"/>
    </source>
</evidence>
<dbReference type="SUPFAM" id="SSF143631">
    <property type="entry name" value="ApbE-like"/>
    <property type="match status" value="1"/>
</dbReference>
<dbReference type="Gene3D" id="3.10.520.10">
    <property type="entry name" value="ApbE-like domains"/>
    <property type="match status" value="1"/>
</dbReference>
<dbReference type="PIRSF" id="PIRSF006421">
    <property type="entry name" value="UCP006421"/>
    <property type="match status" value="1"/>
</dbReference>
<dbReference type="STRING" id="1963862.B4O97_00795"/>
<evidence type="ECO:0000313" key="2">
    <source>
        <dbReference type="Proteomes" id="UP000192343"/>
    </source>
</evidence>
<reference evidence="1 2" key="1">
    <citation type="submission" date="2017-03" db="EMBL/GenBank/DDBJ databases">
        <title>Draft Genome sequence of Marispirochaeta sp. strain JC444.</title>
        <authorList>
            <person name="Shivani Y."/>
            <person name="Subhash Y."/>
            <person name="Sasikala C."/>
            <person name="Ramana C."/>
        </authorList>
    </citation>
    <scope>NUCLEOTIDE SEQUENCE [LARGE SCALE GENOMIC DNA]</scope>
    <source>
        <strain evidence="1 2">JC444</strain>
    </source>
</reference>
<sequence>MHEFIEFRHREAAFIVATERFDIVKAAVKGIRRELAAYIDAFPDFLRAMAPLEELPGEPPEAVRRMHKASLLVGVGPMAAVAGTVAQMAAEAARTEGCRDTIINNGGDIFLHVREEAYIGLYGGESALSGRVAFKISPEETPLALCSSSSKMGHSLSLGNCSLATVSAGDASLADAAATLAGNLSRDPASAREAAERIAGLPGVRGVLILIDDSVAMAGELPELVPCDDSRIRARVLRHPLSHSSRDGC</sequence>
<dbReference type="Proteomes" id="UP000192343">
    <property type="component" value="Unassembled WGS sequence"/>
</dbReference>
<dbReference type="InterPro" id="IPR007183">
    <property type="entry name" value="UPF0280"/>
</dbReference>
<organism evidence="1 2">
    <name type="scientific">Marispirochaeta aestuarii</name>
    <dbReference type="NCBI Taxonomy" id="1963862"/>
    <lineage>
        <taxon>Bacteria</taxon>
        <taxon>Pseudomonadati</taxon>
        <taxon>Spirochaetota</taxon>
        <taxon>Spirochaetia</taxon>
        <taxon>Spirochaetales</taxon>
        <taxon>Spirochaetaceae</taxon>
        <taxon>Marispirochaeta</taxon>
    </lineage>
</organism>
<dbReference type="AlphaFoldDB" id="A0A1Y1S320"/>
<keyword evidence="2" id="KW-1185">Reference proteome</keyword>
<accession>A0A1Y1S320</accession>
<name>A0A1Y1S320_9SPIO</name>